<dbReference type="Pfam" id="PF20092">
    <property type="entry name" value="DUF6483"/>
    <property type="match status" value="1"/>
</dbReference>
<sequence length="223" mass="25722">MYSRDYLMRLISQTTSMLAQIMGLKEQKKHEEAMNLIDEFLNRELRLRTRLALGLSDEDLLQMLSVGGQPNLEQVAMMAAFLQEEGELLEEEGRQADGLLRYEKALRLMLYVLREGGEIPALRLTERSERLIRILAPFEQEPETKRAVWRYRESGGDWAEAENLLYELYDDGAATEEDGAAFYDRLAEKDDDLLEQGGLSRQELEEGRRQWLSLTDSAKDAAR</sequence>
<dbReference type="RefSeq" id="WP_185129622.1">
    <property type="nucleotide sequence ID" value="NZ_JACJVO010000016.1"/>
</dbReference>
<comment type="caution">
    <text evidence="1">The sequence shown here is derived from an EMBL/GenBank/DDBJ whole genome shotgun (WGS) entry which is preliminary data.</text>
</comment>
<keyword evidence="2" id="KW-1185">Reference proteome</keyword>
<reference evidence="1 2" key="1">
    <citation type="submission" date="2020-08" db="EMBL/GenBank/DDBJ databases">
        <title>Cohnella phylogeny.</title>
        <authorList>
            <person name="Dunlap C."/>
        </authorList>
    </citation>
    <scope>NUCLEOTIDE SEQUENCE [LARGE SCALE GENOMIC DNA]</scope>
    <source>
        <strain evidence="1 2">CBP 2801</strain>
    </source>
</reference>
<accession>A0A7X0SL18</accession>
<name>A0A7X0SL18_9BACL</name>
<protein>
    <submittedName>
        <fullName evidence="1">Uncharacterized protein</fullName>
    </submittedName>
</protein>
<evidence type="ECO:0000313" key="2">
    <source>
        <dbReference type="Proteomes" id="UP000564644"/>
    </source>
</evidence>
<dbReference type="InterPro" id="IPR045507">
    <property type="entry name" value="DUF6483"/>
</dbReference>
<proteinExistence type="predicted"/>
<dbReference type="EMBL" id="JACJVO010000016">
    <property type="protein sequence ID" value="MBB6731953.1"/>
    <property type="molecule type" value="Genomic_DNA"/>
</dbReference>
<organism evidence="1 2">
    <name type="scientific">Cohnella zeiphila</name>
    <dbReference type="NCBI Taxonomy" id="2761120"/>
    <lineage>
        <taxon>Bacteria</taxon>
        <taxon>Bacillati</taxon>
        <taxon>Bacillota</taxon>
        <taxon>Bacilli</taxon>
        <taxon>Bacillales</taxon>
        <taxon>Paenibacillaceae</taxon>
        <taxon>Cohnella</taxon>
    </lineage>
</organism>
<dbReference type="Proteomes" id="UP000564644">
    <property type="component" value="Unassembled WGS sequence"/>
</dbReference>
<dbReference type="AlphaFoldDB" id="A0A7X0SL18"/>
<evidence type="ECO:0000313" key="1">
    <source>
        <dbReference type="EMBL" id="MBB6731953.1"/>
    </source>
</evidence>
<gene>
    <name evidence="1" type="ORF">H7C18_13615</name>
</gene>